<evidence type="ECO:0000256" key="12">
    <source>
        <dbReference type="PROSITE-ProRule" id="PRU01360"/>
    </source>
</evidence>
<dbReference type="InterPro" id="IPR039426">
    <property type="entry name" value="TonB-dep_rcpt-like"/>
</dbReference>
<dbReference type="GO" id="GO:0009279">
    <property type="term" value="C:cell outer membrane"/>
    <property type="evidence" value="ECO:0007669"/>
    <property type="project" value="UniProtKB-SubCell"/>
</dbReference>
<keyword evidence="4" id="KW-0410">Iron transport</keyword>
<dbReference type="OrthoDB" id="127311at2"/>
<dbReference type="AlphaFoldDB" id="A0A3A6TRX5"/>
<dbReference type="PANTHER" id="PTHR32552">
    <property type="entry name" value="FERRICHROME IRON RECEPTOR-RELATED"/>
    <property type="match status" value="1"/>
</dbReference>
<evidence type="ECO:0000256" key="11">
    <source>
        <dbReference type="ARBA" id="ARBA00023237"/>
    </source>
</evidence>
<dbReference type="PROSITE" id="PS52016">
    <property type="entry name" value="TONB_DEPENDENT_REC_3"/>
    <property type="match status" value="1"/>
</dbReference>
<dbReference type="Proteomes" id="UP000273022">
    <property type="component" value="Unassembled WGS sequence"/>
</dbReference>
<sequence>MMTRKSNKLVQQNLLHTALISSLVAATPALAEDAHQQKPTKDDIEHIEVTGHRPNKLKMKDQTATKMDVALKDVGRSITVLDALELDKRAIEDVKQAFNYVAGFRGNGPADRTYTARGIRTSIDTVMVDGLRSLQGGEGGTGSKSPSTFNAESVAFMRGPEALLYGAGIGGGIVNIITKKPQEISATSVAIKNRSYLSDDTGYFKSNKTSFDVDTTGAIDTDATYLYRLLAQYTPSGEHFQQGRKVDETLIDLAFTANLSDSTSLMPRFEYSKRDMTGGSSYSDGVFTENFAKGAFTHYGKPINRGEYYGSDKDEGENLSKSFSLILNHDFNEDWSLVSQYRYNTTQSEALDLYISDSSALNNEIGKDIVNRKWVFTQGDDSYRLLDVNLQGITDLMGMEHHVLFGYNYRDLDIKFERNFQNSDEAVGKNWISASNPNNQIVGEVPASILAVEFAPKNQQDTNIYFKDRIKLTDKTTVVAGLAYIKQEQQESRNGKVYSKTYDDVLWDFGIVQALNSDTNVFATVSRAYEPVSARYIAQYGQGKTDYVAVEGVNYEFGMKADALRGDLATSLTFYQQERENSTQFLRTENGYFLEQLLGKSFESKGVELDLTYHVNDHFNTDFSYSFNRAYNTVGDDIGQQVDNAPKHSASLWNNITVDDSLSFGLGLRYESERFDGDYILPSFVEMDLGAFYKINHWDISMTLNNALDKNRAEAGANWVTVQPNAPRSLNVKLKYTF</sequence>
<evidence type="ECO:0000256" key="9">
    <source>
        <dbReference type="ARBA" id="ARBA00023077"/>
    </source>
</evidence>
<accession>A0A3A6TRX5</accession>
<dbReference type="EMBL" id="QYYH01000096">
    <property type="protein sequence ID" value="RJY10694.1"/>
    <property type="molecule type" value="Genomic_DNA"/>
</dbReference>
<comment type="similarity">
    <text evidence="12 13">Belongs to the TonB-dependent receptor family.</text>
</comment>
<dbReference type="InterPro" id="IPR000531">
    <property type="entry name" value="Beta-barrel_TonB"/>
</dbReference>
<evidence type="ECO:0000259" key="16">
    <source>
        <dbReference type="Pfam" id="PF07715"/>
    </source>
</evidence>
<keyword evidence="9 13" id="KW-0798">TonB box</keyword>
<evidence type="ECO:0000256" key="8">
    <source>
        <dbReference type="ARBA" id="ARBA00023065"/>
    </source>
</evidence>
<evidence type="ECO:0000256" key="2">
    <source>
        <dbReference type="ARBA" id="ARBA00022448"/>
    </source>
</evidence>
<keyword evidence="8" id="KW-0406">Ion transport</keyword>
<keyword evidence="11 12" id="KW-0998">Cell outer membrane</keyword>
<evidence type="ECO:0000256" key="3">
    <source>
        <dbReference type="ARBA" id="ARBA00022452"/>
    </source>
</evidence>
<keyword evidence="5 12" id="KW-0812">Transmembrane</keyword>
<dbReference type="InterPro" id="IPR036942">
    <property type="entry name" value="Beta-barrel_TonB_sf"/>
</dbReference>
<name>A0A3A6TRX5_9GAMM</name>
<keyword evidence="2 12" id="KW-0813">Transport</keyword>
<protein>
    <submittedName>
        <fullName evidence="17">TonB-dependent receptor</fullName>
    </submittedName>
</protein>
<keyword evidence="3 12" id="KW-1134">Transmembrane beta strand</keyword>
<feature type="domain" description="TonB-dependent receptor-like beta-barrel" evidence="15">
    <location>
        <begin position="275"/>
        <end position="706"/>
    </location>
</feature>
<evidence type="ECO:0000313" key="18">
    <source>
        <dbReference type="Proteomes" id="UP000273022"/>
    </source>
</evidence>
<evidence type="ECO:0000256" key="6">
    <source>
        <dbReference type="ARBA" id="ARBA00022729"/>
    </source>
</evidence>
<dbReference type="InterPro" id="IPR012910">
    <property type="entry name" value="Plug_dom"/>
</dbReference>
<evidence type="ECO:0000256" key="13">
    <source>
        <dbReference type="RuleBase" id="RU003357"/>
    </source>
</evidence>
<organism evidence="17 18">
    <name type="scientific">Parashewanella spongiae</name>
    <dbReference type="NCBI Taxonomy" id="342950"/>
    <lineage>
        <taxon>Bacteria</taxon>
        <taxon>Pseudomonadati</taxon>
        <taxon>Pseudomonadota</taxon>
        <taxon>Gammaproteobacteria</taxon>
        <taxon>Alteromonadales</taxon>
        <taxon>Shewanellaceae</taxon>
        <taxon>Parashewanella</taxon>
    </lineage>
</organism>
<keyword evidence="10 12" id="KW-0472">Membrane</keyword>
<evidence type="ECO:0000256" key="7">
    <source>
        <dbReference type="ARBA" id="ARBA00023004"/>
    </source>
</evidence>
<proteinExistence type="inferred from homology"/>
<dbReference type="PANTHER" id="PTHR32552:SF68">
    <property type="entry name" value="FERRICHROME OUTER MEMBRANE TRANSPORTER_PHAGE RECEPTOR"/>
    <property type="match status" value="1"/>
</dbReference>
<dbReference type="InterPro" id="IPR037066">
    <property type="entry name" value="Plug_dom_sf"/>
</dbReference>
<dbReference type="Gene3D" id="2.170.130.10">
    <property type="entry name" value="TonB-dependent receptor, plug domain"/>
    <property type="match status" value="1"/>
</dbReference>
<keyword evidence="7" id="KW-0408">Iron</keyword>
<dbReference type="Pfam" id="PF07715">
    <property type="entry name" value="Plug"/>
    <property type="match status" value="1"/>
</dbReference>
<evidence type="ECO:0000256" key="1">
    <source>
        <dbReference type="ARBA" id="ARBA00004571"/>
    </source>
</evidence>
<evidence type="ECO:0000259" key="15">
    <source>
        <dbReference type="Pfam" id="PF00593"/>
    </source>
</evidence>
<evidence type="ECO:0000256" key="14">
    <source>
        <dbReference type="SAM" id="SignalP"/>
    </source>
</evidence>
<dbReference type="GO" id="GO:0015344">
    <property type="term" value="F:siderophore uptake transmembrane transporter activity"/>
    <property type="evidence" value="ECO:0007669"/>
    <property type="project" value="TreeGrafter"/>
</dbReference>
<dbReference type="Pfam" id="PF00593">
    <property type="entry name" value="TonB_dep_Rec_b-barrel"/>
    <property type="match status" value="1"/>
</dbReference>
<gene>
    <name evidence="17" type="ORF">D5R81_14055</name>
</gene>
<reference evidence="17 18" key="1">
    <citation type="submission" date="2018-09" db="EMBL/GenBank/DDBJ databases">
        <title>Phylogeny of the Shewanellaceae, and recommendation for two new genera, Pseudoshewanella and Parashewanella.</title>
        <authorList>
            <person name="Wang G."/>
        </authorList>
    </citation>
    <scope>NUCLEOTIDE SEQUENCE [LARGE SCALE GENOMIC DNA]</scope>
    <source>
        <strain evidence="17 18">KCTC 22492</strain>
    </source>
</reference>
<dbReference type="Gene3D" id="2.40.170.20">
    <property type="entry name" value="TonB-dependent receptor, beta-barrel domain"/>
    <property type="match status" value="1"/>
</dbReference>
<feature type="signal peptide" evidence="14">
    <location>
        <begin position="1"/>
        <end position="31"/>
    </location>
</feature>
<evidence type="ECO:0000256" key="10">
    <source>
        <dbReference type="ARBA" id="ARBA00023136"/>
    </source>
</evidence>
<keyword evidence="18" id="KW-1185">Reference proteome</keyword>
<comment type="subcellular location">
    <subcellularLocation>
        <location evidence="1 12">Cell outer membrane</location>
        <topology evidence="1 12">Multi-pass membrane protein</topology>
    </subcellularLocation>
</comment>
<dbReference type="RefSeq" id="WP_121854270.1">
    <property type="nucleotide sequence ID" value="NZ_CP037952.1"/>
</dbReference>
<dbReference type="SUPFAM" id="SSF56935">
    <property type="entry name" value="Porins"/>
    <property type="match status" value="1"/>
</dbReference>
<keyword evidence="17" id="KW-0675">Receptor</keyword>
<keyword evidence="6 14" id="KW-0732">Signal</keyword>
<feature type="chain" id="PRO_5017188488" evidence="14">
    <location>
        <begin position="32"/>
        <end position="738"/>
    </location>
</feature>
<comment type="caution">
    <text evidence="17">The sequence shown here is derived from an EMBL/GenBank/DDBJ whole genome shotgun (WGS) entry which is preliminary data.</text>
</comment>
<evidence type="ECO:0000256" key="4">
    <source>
        <dbReference type="ARBA" id="ARBA00022496"/>
    </source>
</evidence>
<feature type="domain" description="TonB-dependent receptor plug" evidence="16">
    <location>
        <begin position="71"/>
        <end position="172"/>
    </location>
</feature>
<evidence type="ECO:0000256" key="5">
    <source>
        <dbReference type="ARBA" id="ARBA00022692"/>
    </source>
</evidence>
<evidence type="ECO:0000313" key="17">
    <source>
        <dbReference type="EMBL" id="RJY10694.1"/>
    </source>
</evidence>